<reference evidence="2 4" key="1">
    <citation type="journal article" date="2007" name="Nature">
        <title>Evolution of genes and genomes on the Drosophila phylogeny.</title>
        <authorList>
            <consortium name="Drosophila 12 Genomes Consortium"/>
            <person name="Clark A.G."/>
            <person name="Eisen M.B."/>
            <person name="Smith D.R."/>
            <person name="Bergman C.M."/>
            <person name="Oliver B."/>
            <person name="Markow T.A."/>
            <person name="Kaufman T.C."/>
            <person name="Kellis M."/>
            <person name="Gelbart W."/>
            <person name="Iyer V.N."/>
            <person name="Pollard D.A."/>
            <person name="Sackton T.B."/>
            <person name="Larracuente A.M."/>
            <person name="Singh N.D."/>
            <person name="Abad J.P."/>
            <person name="Abt D.N."/>
            <person name="Adryan B."/>
            <person name="Aguade M."/>
            <person name="Akashi H."/>
            <person name="Anderson W.W."/>
            <person name="Aquadro C.F."/>
            <person name="Ardell D.H."/>
            <person name="Arguello R."/>
            <person name="Artieri C.G."/>
            <person name="Barbash D.A."/>
            <person name="Barker D."/>
            <person name="Barsanti P."/>
            <person name="Batterham P."/>
            <person name="Batzoglou S."/>
            <person name="Begun D."/>
            <person name="Bhutkar A."/>
            <person name="Blanco E."/>
            <person name="Bosak S.A."/>
            <person name="Bradley R.K."/>
            <person name="Brand A.D."/>
            <person name="Brent M.R."/>
            <person name="Brooks A.N."/>
            <person name="Brown R.H."/>
            <person name="Butlin R.K."/>
            <person name="Caggese C."/>
            <person name="Calvi B.R."/>
            <person name="Bernardo de Carvalho A."/>
            <person name="Caspi A."/>
            <person name="Castrezana S."/>
            <person name="Celniker S.E."/>
            <person name="Chang J.L."/>
            <person name="Chapple C."/>
            <person name="Chatterji S."/>
            <person name="Chinwalla A."/>
            <person name="Civetta A."/>
            <person name="Clifton S.W."/>
            <person name="Comeron J.M."/>
            <person name="Costello J.C."/>
            <person name="Coyne J.A."/>
            <person name="Daub J."/>
            <person name="David R.G."/>
            <person name="Delcher A.L."/>
            <person name="Delehaunty K."/>
            <person name="Do C.B."/>
            <person name="Ebling H."/>
            <person name="Edwards K."/>
            <person name="Eickbush T."/>
            <person name="Evans J.D."/>
            <person name="Filipski A."/>
            <person name="Findeiss S."/>
            <person name="Freyhult E."/>
            <person name="Fulton L."/>
            <person name="Fulton R."/>
            <person name="Garcia A.C."/>
            <person name="Gardiner A."/>
            <person name="Garfield D.A."/>
            <person name="Garvin B.E."/>
            <person name="Gibson G."/>
            <person name="Gilbert D."/>
            <person name="Gnerre S."/>
            <person name="Godfrey J."/>
            <person name="Good R."/>
            <person name="Gotea V."/>
            <person name="Gravely B."/>
            <person name="Greenberg A.J."/>
            <person name="Griffiths-Jones S."/>
            <person name="Gross S."/>
            <person name="Guigo R."/>
            <person name="Gustafson E.A."/>
            <person name="Haerty W."/>
            <person name="Hahn M.W."/>
            <person name="Halligan D.L."/>
            <person name="Halpern A.L."/>
            <person name="Halter G.M."/>
            <person name="Han M.V."/>
            <person name="Heger A."/>
            <person name="Hillier L."/>
            <person name="Hinrichs A.S."/>
            <person name="Holmes I."/>
            <person name="Hoskins R.A."/>
            <person name="Hubisz M.J."/>
            <person name="Hultmark D."/>
            <person name="Huntley M.A."/>
            <person name="Jaffe D.B."/>
            <person name="Jagadeeshan S."/>
            <person name="Jeck W.R."/>
            <person name="Johnson J."/>
            <person name="Jones C.D."/>
            <person name="Jordan W.C."/>
            <person name="Karpen G.H."/>
            <person name="Kataoka E."/>
            <person name="Keightley P.D."/>
            <person name="Kheradpour P."/>
            <person name="Kirkness E.F."/>
            <person name="Koerich L.B."/>
            <person name="Kristiansen K."/>
            <person name="Kudrna D."/>
            <person name="Kulathinal R.J."/>
            <person name="Kumar S."/>
            <person name="Kwok R."/>
            <person name="Lander E."/>
            <person name="Langley C.H."/>
            <person name="Lapoint R."/>
            <person name="Lazzaro B.P."/>
            <person name="Lee S.J."/>
            <person name="Levesque L."/>
            <person name="Li R."/>
            <person name="Lin C.F."/>
            <person name="Lin M.F."/>
            <person name="Lindblad-Toh K."/>
            <person name="Llopart A."/>
            <person name="Long M."/>
            <person name="Low L."/>
            <person name="Lozovsky E."/>
            <person name="Lu J."/>
            <person name="Luo M."/>
            <person name="Machado C.A."/>
            <person name="Makalowski W."/>
            <person name="Marzo M."/>
            <person name="Matsuda M."/>
            <person name="Matzkin L."/>
            <person name="McAllister B."/>
            <person name="McBride C.S."/>
            <person name="McKernan B."/>
            <person name="McKernan K."/>
            <person name="Mendez-Lago M."/>
            <person name="Minx P."/>
            <person name="Mollenhauer M.U."/>
            <person name="Montooth K."/>
            <person name="Mount S.M."/>
            <person name="Mu X."/>
            <person name="Myers E."/>
            <person name="Negre B."/>
            <person name="Newfeld S."/>
            <person name="Nielsen R."/>
            <person name="Noor M.A."/>
            <person name="O'Grady P."/>
            <person name="Pachter L."/>
            <person name="Papaceit M."/>
            <person name="Parisi M.J."/>
            <person name="Parisi M."/>
            <person name="Parts L."/>
            <person name="Pedersen J.S."/>
            <person name="Pesole G."/>
            <person name="Phillippy A.M."/>
            <person name="Ponting C.P."/>
            <person name="Pop M."/>
            <person name="Porcelli D."/>
            <person name="Powell J.R."/>
            <person name="Prohaska S."/>
            <person name="Pruitt K."/>
            <person name="Puig M."/>
            <person name="Quesneville H."/>
            <person name="Ram K.R."/>
            <person name="Rand D."/>
            <person name="Rasmussen M.D."/>
            <person name="Reed L.K."/>
            <person name="Reenan R."/>
            <person name="Reily A."/>
            <person name="Remington K.A."/>
            <person name="Rieger T.T."/>
            <person name="Ritchie M.G."/>
            <person name="Robin C."/>
            <person name="Rogers Y.H."/>
            <person name="Rohde C."/>
            <person name="Rozas J."/>
            <person name="Rubenfield M.J."/>
            <person name="Ruiz A."/>
            <person name="Russo S."/>
            <person name="Salzberg S.L."/>
            <person name="Sanchez-Gracia A."/>
            <person name="Saranga D.J."/>
            <person name="Sato H."/>
            <person name="Schaeffer S.W."/>
            <person name="Schatz M.C."/>
            <person name="Schlenke T."/>
            <person name="Schwartz R."/>
            <person name="Segarra C."/>
            <person name="Singh R.S."/>
            <person name="Sirot L."/>
            <person name="Sirota M."/>
            <person name="Sisneros N.B."/>
            <person name="Smith C.D."/>
            <person name="Smith T.F."/>
            <person name="Spieth J."/>
            <person name="Stage D.E."/>
            <person name="Stark A."/>
            <person name="Stephan W."/>
            <person name="Strausberg R.L."/>
            <person name="Strempel S."/>
            <person name="Sturgill D."/>
            <person name="Sutton G."/>
            <person name="Sutton G.G."/>
            <person name="Tao W."/>
            <person name="Teichmann S."/>
            <person name="Tobari Y.N."/>
            <person name="Tomimura Y."/>
            <person name="Tsolas J.M."/>
            <person name="Valente V.L."/>
            <person name="Venter E."/>
            <person name="Venter J.C."/>
            <person name="Vicario S."/>
            <person name="Vieira F.G."/>
            <person name="Vilella A.J."/>
            <person name="Villasante A."/>
            <person name="Walenz B."/>
            <person name="Wang J."/>
            <person name="Wasserman M."/>
            <person name="Watts T."/>
            <person name="Wilson D."/>
            <person name="Wilson R.K."/>
            <person name="Wing R.A."/>
            <person name="Wolfner M.F."/>
            <person name="Wong A."/>
            <person name="Wong G.K."/>
            <person name="Wu C.I."/>
            <person name="Wu G."/>
            <person name="Yamamoto D."/>
            <person name="Yang H.P."/>
            <person name="Yang S.P."/>
            <person name="Yorke J.A."/>
            <person name="Yoshida K."/>
            <person name="Zdobnov E."/>
            <person name="Zhang P."/>
            <person name="Zhang Y."/>
            <person name="Zimin A.V."/>
            <person name="Baldwin J."/>
            <person name="Abdouelleil A."/>
            <person name="Abdulkadir J."/>
            <person name="Abebe A."/>
            <person name="Abera B."/>
            <person name="Abreu J."/>
            <person name="Acer S.C."/>
            <person name="Aftuck L."/>
            <person name="Alexander A."/>
            <person name="An P."/>
            <person name="Anderson E."/>
            <person name="Anderson S."/>
            <person name="Arachi H."/>
            <person name="Azer M."/>
            <person name="Bachantsang P."/>
            <person name="Barry A."/>
            <person name="Bayul T."/>
            <person name="Berlin A."/>
            <person name="Bessette D."/>
            <person name="Bloom T."/>
            <person name="Blye J."/>
            <person name="Boguslavskiy L."/>
            <person name="Bonnet C."/>
            <person name="Boukhgalter B."/>
            <person name="Bourzgui I."/>
            <person name="Brown A."/>
            <person name="Cahill P."/>
            <person name="Channer S."/>
            <person name="Cheshatsang Y."/>
            <person name="Chuda L."/>
            <person name="Citroen M."/>
            <person name="Collymore A."/>
            <person name="Cooke P."/>
            <person name="Costello M."/>
            <person name="D'Aco K."/>
            <person name="Daza R."/>
            <person name="De Haan G."/>
            <person name="DeGray S."/>
            <person name="DeMaso C."/>
            <person name="Dhargay N."/>
            <person name="Dooley K."/>
            <person name="Dooley E."/>
            <person name="Doricent M."/>
            <person name="Dorje P."/>
            <person name="Dorjee K."/>
            <person name="Dupes A."/>
            <person name="Elong R."/>
            <person name="Falk J."/>
            <person name="Farina A."/>
            <person name="Faro S."/>
            <person name="Ferguson D."/>
            <person name="Fisher S."/>
            <person name="Foley C.D."/>
            <person name="Franke A."/>
            <person name="Friedrich D."/>
            <person name="Gadbois L."/>
            <person name="Gearin G."/>
            <person name="Gearin C.R."/>
            <person name="Giannoukos G."/>
            <person name="Goode T."/>
            <person name="Graham J."/>
            <person name="Grandbois E."/>
            <person name="Grewal S."/>
            <person name="Gyaltsen K."/>
            <person name="Hafez N."/>
            <person name="Hagos B."/>
            <person name="Hall J."/>
            <person name="Henson C."/>
            <person name="Hollinger A."/>
            <person name="Honan T."/>
            <person name="Huard M.D."/>
            <person name="Hughes L."/>
            <person name="Hurhula B."/>
            <person name="Husby M.E."/>
            <person name="Kamat A."/>
            <person name="Kanga B."/>
            <person name="Kashin S."/>
            <person name="Khazanovich D."/>
            <person name="Kisner P."/>
            <person name="Lance K."/>
            <person name="Lara M."/>
            <person name="Lee W."/>
            <person name="Lennon N."/>
            <person name="Letendre F."/>
            <person name="LeVine R."/>
            <person name="Lipovsky A."/>
            <person name="Liu X."/>
            <person name="Liu J."/>
            <person name="Liu S."/>
            <person name="Lokyitsang T."/>
            <person name="Lokyitsang Y."/>
            <person name="Lubonja R."/>
            <person name="Lui A."/>
            <person name="MacDonald P."/>
            <person name="Magnisalis V."/>
            <person name="Maru K."/>
            <person name="Matthews C."/>
            <person name="McCusker W."/>
            <person name="McDonough S."/>
            <person name="Mehta T."/>
            <person name="Meldrim J."/>
            <person name="Meneus L."/>
            <person name="Mihai O."/>
            <person name="Mihalev A."/>
            <person name="Mihova T."/>
            <person name="Mittelman R."/>
            <person name="Mlenga V."/>
            <person name="Montmayeur A."/>
            <person name="Mulrain L."/>
            <person name="Navidi A."/>
            <person name="Naylor J."/>
            <person name="Negash T."/>
            <person name="Nguyen T."/>
            <person name="Nguyen N."/>
            <person name="Nicol R."/>
            <person name="Norbu C."/>
            <person name="Norbu N."/>
            <person name="Novod N."/>
            <person name="O'Neill B."/>
            <person name="Osman S."/>
            <person name="Markiewicz E."/>
            <person name="Oyono O.L."/>
            <person name="Patti C."/>
            <person name="Phunkhang P."/>
            <person name="Pierre F."/>
            <person name="Priest M."/>
            <person name="Raghuraman S."/>
            <person name="Rege F."/>
            <person name="Reyes R."/>
            <person name="Rise C."/>
            <person name="Rogov P."/>
            <person name="Ross K."/>
            <person name="Ryan E."/>
            <person name="Settipalli S."/>
            <person name="Shea T."/>
            <person name="Sherpa N."/>
            <person name="Shi L."/>
            <person name="Shih D."/>
            <person name="Sparrow T."/>
            <person name="Spaulding J."/>
            <person name="Stalker J."/>
            <person name="Stange-Thomann N."/>
            <person name="Stavropoulos S."/>
            <person name="Stone C."/>
            <person name="Strader C."/>
            <person name="Tesfaye S."/>
            <person name="Thomson T."/>
            <person name="Thoulutsang Y."/>
            <person name="Thoulutsang D."/>
            <person name="Topham K."/>
            <person name="Topping I."/>
            <person name="Tsamla T."/>
            <person name="Vassiliev H."/>
            <person name="Vo A."/>
            <person name="Wangchuk T."/>
            <person name="Wangdi T."/>
            <person name="Weiand M."/>
            <person name="Wilkinson J."/>
            <person name="Wilson A."/>
            <person name="Yadav S."/>
            <person name="Young G."/>
            <person name="Yu Q."/>
            <person name="Zembek L."/>
            <person name="Zhong D."/>
            <person name="Zimmer A."/>
            <person name="Zwirko Z."/>
            <person name="Jaffe D.B."/>
            <person name="Alvarez P."/>
            <person name="Brockman W."/>
            <person name="Butler J."/>
            <person name="Chin C."/>
            <person name="Gnerre S."/>
            <person name="Grabherr M."/>
            <person name="Kleber M."/>
            <person name="Mauceli E."/>
            <person name="MacCallum I."/>
        </authorList>
    </citation>
    <scope>NUCLEOTIDE SEQUENCE [LARGE SCALE GENOMIC DNA]</scope>
    <source>
        <strain evidence="2">TSC#15081-1352.22</strain>
        <strain evidence="4">Tucson 15081-1352.22</strain>
    </source>
</reference>
<dbReference type="OMA" id="MSNSFHM"/>
<protein>
    <submittedName>
        <fullName evidence="2">Uncharacterized protein, isoform B</fullName>
    </submittedName>
    <submittedName>
        <fullName evidence="3">Uncharacterized protein, isoform C</fullName>
    </submittedName>
</protein>
<dbReference type="Proteomes" id="UP000009192">
    <property type="component" value="Unassembled WGS sequence"/>
</dbReference>
<accession>B4L3N7</accession>
<keyword evidence="4" id="KW-1185">Reference proteome</keyword>
<dbReference type="InParanoid" id="B4L3N7"/>
<dbReference type="AlphaFoldDB" id="B4L3N7"/>
<evidence type="ECO:0000313" key="4">
    <source>
        <dbReference type="Proteomes" id="UP000009192"/>
    </source>
</evidence>
<feature type="region of interest" description="Disordered" evidence="1">
    <location>
        <begin position="68"/>
        <end position="88"/>
    </location>
</feature>
<proteinExistence type="predicted"/>
<reference evidence="2" key="2">
    <citation type="journal article" date="2008" name="Bioinformatics">
        <title>Assembly reconciliation.</title>
        <authorList>
            <person name="Zimin A.V."/>
            <person name="Smith D.R."/>
            <person name="Sutton G."/>
            <person name="Yorke J.A."/>
        </authorList>
    </citation>
    <scope>NUCLEOTIDE SEQUENCE</scope>
    <source>
        <strain evidence="2">TSC#15081-1352.22</strain>
    </source>
</reference>
<organism evidence="2 4">
    <name type="scientific">Drosophila mojavensis</name>
    <name type="common">Fruit fly</name>
    <dbReference type="NCBI Taxonomy" id="7230"/>
    <lineage>
        <taxon>Eukaryota</taxon>
        <taxon>Metazoa</taxon>
        <taxon>Ecdysozoa</taxon>
        <taxon>Arthropoda</taxon>
        <taxon>Hexapoda</taxon>
        <taxon>Insecta</taxon>
        <taxon>Pterygota</taxon>
        <taxon>Neoptera</taxon>
        <taxon>Endopterygota</taxon>
        <taxon>Diptera</taxon>
        <taxon>Brachycera</taxon>
        <taxon>Muscomorpha</taxon>
        <taxon>Ephydroidea</taxon>
        <taxon>Drosophilidae</taxon>
        <taxon>Drosophila</taxon>
    </lineage>
</organism>
<evidence type="ECO:0000256" key="1">
    <source>
        <dbReference type="SAM" id="MobiDB-lite"/>
    </source>
</evidence>
<dbReference type="SMR" id="B4L3N7"/>
<name>B4L3N7_DROMO</name>
<reference evidence="2" key="3">
    <citation type="submission" date="2015-11" db="EMBL/GenBank/DDBJ databases">
        <authorList>
            <consortium name="FlyBase"/>
        </authorList>
    </citation>
    <scope>NUCLEOTIDE SEQUENCE</scope>
    <source>
        <strain evidence="2">TSC#15081-1352.22</strain>
    </source>
</reference>
<dbReference type="EMBL" id="CH933810">
    <property type="protein sequence ID" value="KRF93954.1"/>
    <property type="molecule type" value="Genomic_DNA"/>
</dbReference>
<evidence type="ECO:0000313" key="2">
    <source>
        <dbReference type="EMBL" id="EDW07165.1"/>
    </source>
</evidence>
<dbReference type="EMBL" id="CH933810">
    <property type="protein sequence ID" value="EDW07165.1"/>
    <property type="molecule type" value="Genomic_DNA"/>
</dbReference>
<gene>
    <name evidence="2" type="primary">Dmoj\GI15019</name>
    <name evidence="2" type="ORF">Dmoj_GI15019</name>
</gene>
<dbReference type="HOGENOM" id="CLU_2160965_0_0_1"/>
<evidence type="ECO:0000313" key="3">
    <source>
        <dbReference type="EMBL" id="KRF93954.1"/>
    </source>
</evidence>
<sequence>MSNSFHMNLTGMQKKLALRSLHLPLKDSTQLYSMLKSPNGKLCNLSAQSIEADNKHKKLTANTYRDFRSLPNKNRPLDHSQPKTNTQVLKSCLKQPNGPKRRKVVRFSCDV</sequence>
<dbReference type="KEGG" id="dmo:Dmoj_GI15019"/>